<proteinExistence type="predicted"/>
<dbReference type="EMBL" id="DQ192248">
    <property type="protein sequence ID" value="ABB17218.1"/>
    <property type="molecule type" value="Genomic_RNA"/>
</dbReference>
<reference evidence="2" key="1">
    <citation type="journal article" date="2007" name="Virus Genes">
        <title>Characterisation and partial sequence analysis of two novel cypoviruses isolated from the winter moth Operophtera brumata (Lepidoptera: Geometridae).</title>
        <authorList>
            <person name="Graham R.I."/>
            <person name="Rao S."/>
            <person name="Sait S.M."/>
            <person name="Mertens P.P."/>
            <person name="Hails R.S."/>
            <person name="Possee R.D."/>
        </authorList>
    </citation>
    <scope>NUCLEOTIDE SEQUENCE</scope>
</reference>
<sequence>MTTKLYVQTVQPNTDNSTNKHIYFLERATYKTLTSDAASAKLFKPWPFSGTELLINLSKAYSEGHRFIINFAAKSRLDPTMTSFVLDHPMITVVKKFNNNTPHQVTSALEGYTFRSLEEKHVSREELMAMLSITELEIPEPEELAVDDIPDDIVESSVPMLASPIAPLSSDLSWADQVTAENSDNMEPVTVKSVDIPKLEDSLGEPDDDLTSMASKESTASVNLAPVVRSVDAPDAKEIERKPIQATEAQPLPQRTSKTADKVEQKVAPAFSSFASPHIRTGRPAPKQARPVEDFYRAIFMSLFASWYRLMQDVIALGKPLYILPGSFEWNDAVELSQSKIRYRTSTNGNAVLGVMTSIEGALQPNEFVDRKQLIQEALAAAIGDDPVHVIVGLDTIGVLRIG</sequence>
<organism evidence="2">
    <name type="scientific">Operophtera brumata cypovirus 18</name>
    <dbReference type="NCBI Taxonomy" id="352244"/>
    <lineage>
        <taxon>Viruses</taxon>
        <taxon>Riboviria</taxon>
        <taxon>Orthornavirae</taxon>
        <taxon>Duplornaviricota</taxon>
        <taxon>Resentoviricetes</taxon>
        <taxon>Reovirales</taxon>
        <taxon>Spinareoviridae</taxon>
        <taxon>Cypovirus</taxon>
    </lineage>
</organism>
<name>Q30C72_9REOV</name>
<feature type="region of interest" description="Disordered" evidence="1">
    <location>
        <begin position="239"/>
        <end position="260"/>
    </location>
</feature>
<evidence type="ECO:0000256" key="1">
    <source>
        <dbReference type="SAM" id="MobiDB-lite"/>
    </source>
</evidence>
<feature type="region of interest" description="Disordered" evidence="1">
    <location>
        <begin position="199"/>
        <end position="218"/>
    </location>
</feature>
<accession>Q30C72</accession>
<protein>
    <submittedName>
        <fullName evidence="2">Uncharacterized protein</fullName>
    </submittedName>
</protein>
<evidence type="ECO:0000313" key="2">
    <source>
        <dbReference type="EMBL" id="ABB17218.1"/>
    </source>
</evidence>